<keyword evidence="1" id="KW-0812">Transmembrane</keyword>
<keyword evidence="1" id="KW-0472">Membrane</keyword>
<keyword evidence="1" id="KW-1133">Transmembrane helix</keyword>
<protein>
    <submittedName>
        <fullName evidence="2">Potassium-transporting ATPase subunit F</fullName>
    </submittedName>
</protein>
<dbReference type="InterPro" id="IPR011726">
    <property type="entry name" value="KdpF"/>
</dbReference>
<comment type="caution">
    <text evidence="2">The sequence shown here is derived from an EMBL/GenBank/DDBJ whole genome shotgun (WGS) entry which is preliminary data.</text>
</comment>
<feature type="transmembrane region" description="Helical" evidence="1">
    <location>
        <begin position="57"/>
        <end position="78"/>
    </location>
</feature>
<evidence type="ECO:0000313" key="2">
    <source>
        <dbReference type="EMBL" id="MFE4107989.1"/>
    </source>
</evidence>
<keyword evidence="3" id="KW-1185">Reference proteome</keyword>
<dbReference type="EMBL" id="JBHZOL010000097">
    <property type="protein sequence ID" value="MFE4107989.1"/>
    <property type="molecule type" value="Genomic_DNA"/>
</dbReference>
<proteinExistence type="predicted"/>
<accession>A0ABW6IIE8</accession>
<dbReference type="Proteomes" id="UP001600165">
    <property type="component" value="Unassembled WGS sequence"/>
</dbReference>
<feature type="transmembrane region" description="Helical" evidence="1">
    <location>
        <begin position="26"/>
        <end position="45"/>
    </location>
</feature>
<organism evidence="2 3">
    <name type="scientific">Almyronema epifaneia S1</name>
    <dbReference type="NCBI Taxonomy" id="2991925"/>
    <lineage>
        <taxon>Bacteria</taxon>
        <taxon>Bacillati</taxon>
        <taxon>Cyanobacteriota</taxon>
        <taxon>Cyanophyceae</taxon>
        <taxon>Nodosilineales</taxon>
        <taxon>Nodosilineaceae</taxon>
        <taxon>Almyronema</taxon>
        <taxon>Almyronema epifaneia</taxon>
    </lineage>
</organism>
<sequence length="83" mass="9227">MKESVLRPLEVFNDWRVRLQQRRVRIALKIFIALCLNLAIAPALYAATDSLSRGNAYALGLLGLVVVGLAAYLTTVILKPEKF</sequence>
<dbReference type="RefSeq" id="WP_377967268.1">
    <property type="nucleotide sequence ID" value="NZ_JBHZOL010000097.1"/>
</dbReference>
<dbReference type="Pfam" id="PF09604">
    <property type="entry name" value="Potass_KdpF"/>
    <property type="match status" value="1"/>
</dbReference>
<name>A0ABW6IIE8_9CYAN</name>
<evidence type="ECO:0000313" key="3">
    <source>
        <dbReference type="Proteomes" id="UP001600165"/>
    </source>
</evidence>
<reference evidence="2 3" key="1">
    <citation type="submission" date="2024-10" db="EMBL/GenBank/DDBJ databases">
        <authorList>
            <person name="Ratan Roy A."/>
            <person name="Morales Sandoval P.H."/>
            <person name="De Los Santos Villalobos S."/>
            <person name="Chakraborty S."/>
            <person name="Mukherjee J."/>
        </authorList>
    </citation>
    <scope>NUCLEOTIDE SEQUENCE [LARGE SCALE GENOMIC DNA]</scope>
    <source>
        <strain evidence="2 3">S1</strain>
    </source>
</reference>
<evidence type="ECO:0000256" key="1">
    <source>
        <dbReference type="SAM" id="Phobius"/>
    </source>
</evidence>
<gene>
    <name evidence="2" type="ORF">ACFVKH_17020</name>
</gene>